<name>A0A915I2S0_ROMCU</name>
<dbReference type="PANTHER" id="PTHR22427">
    <property type="entry name" value="GH15728P"/>
    <property type="match status" value="1"/>
</dbReference>
<proteinExistence type="predicted"/>
<dbReference type="Proteomes" id="UP000887565">
    <property type="component" value="Unplaced"/>
</dbReference>
<feature type="compositionally biased region" description="Low complexity" evidence="1">
    <location>
        <begin position="171"/>
        <end position="191"/>
    </location>
</feature>
<accession>A0A915I2S0</accession>
<dbReference type="WBParaSite" id="nRc.2.0.1.t08423-RA">
    <property type="protein sequence ID" value="nRc.2.0.1.t08423-RA"/>
    <property type="gene ID" value="nRc.2.0.1.g08423"/>
</dbReference>
<feature type="compositionally biased region" description="Basic and acidic residues" evidence="1">
    <location>
        <begin position="195"/>
        <end position="204"/>
    </location>
</feature>
<feature type="region of interest" description="Disordered" evidence="1">
    <location>
        <begin position="163"/>
        <end position="220"/>
    </location>
</feature>
<evidence type="ECO:0000313" key="3">
    <source>
        <dbReference type="WBParaSite" id="nRc.2.0.1.t08423-RA"/>
    </source>
</evidence>
<keyword evidence="2" id="KW-1185">Reference proteome</keyword>
<evidence type="ECO:0000313" key="2">
    <source>
        <dbReference type="Proteomes" id="UP000887565"/>
    </source>
</evidence>
<evidence type="ECO:0000256" key="1">
    <source>
        <dbReference type="SAM" id="MobiDB-lite"/>
    </source>
</evidence>
<reference evidence="3" key="1">
    <citation type="submission" date="2022-11" db="UniProtKB">
        <authorList>
            <consortium name="WormBaseParasite"/>
        </authorList>
    </citation>
    <scope>IDENTIFICATION</scope>
</reference>
<protein>
    <submittedName>
        <fullName evidence="3">Uncharacterized protein</fullName>
    </submittedName>
</protein>
<sequence>MGCEKLRQFSTTTTTPPPPAANFYDNLCTNLYKASFDVLAKNLPVVLASSSFLEMGKGYALNMPLVEDVLPNVIHLLSPEMGCQTLIKLYEILQNLASDNSPSSNGDEYNEKFVSFLKRLYEMCDTHLIHKASEVVECPTWPLLNQQMRERIKEIGIFVDMKKPSAPPPKLSSLNRSYKRSSSSATTTPASKNSIFEKSRDRSLSQRKFKKQEKTTTTLDGESVEEKILTSASVVSTPKNDSVDVEFVREEEKVGFL</sequence>
<dbReference type="AlphaFoldDB" id="A0A915I2S0"/>
<organism evidence="2 3">
    <name type="scientific">Romanomermis culicivorax</name>
    <name type="common">Nematode worm</name>
    <dbReference type="NCBI Taxonomy" id="13658"/>
    <lineage>
        <taxon>Eukaryota</taxon>
        <taxon>Metazoa</taxon>
        <taxon>Ecdysozoa</taxon>
        <taxon>Nematoda</taxon>
        <taxon>Enoplea</taxon>
        <taxon>Dorylaimia</taxon>
        <taxon>Mermithida</taxon>
        <taxon>Mermithoidea</taxon>
        <taxon>Mermithidae</taxon>
        <taxon>Romanomermis</taxon>
    </lineage>
</organism>
<dbReference type="PANTHER" id="PTHR22427:SF7">
    <property type="entry name" value="GH15728P"/>
    <property type="match status" value="1"/>
</dbReference>